<feature type="chain" id="PRO_5034003836" evidence="1">
    <location>
        <begin position="18"/>
        <end position="247"/>
    </location>
</feature>
<evidence type="ECO:0000256" key="1">
    <source>
        <dbReference type="SAM" id="SignalP"/>
    </source>
</evidence>
<dbReference type="InterPro" id="IPR013766">
    <property type="entry name" value="Thioredoxin_domain"/>
</dbReference>
<sequence>MKYLYILVSFLVMPSFAQEWEFSGQSIEPEEAEELQQRAAEQGKNLMLVLGASWCGDSNALIQQFNQPQFKKQLKQYYQVQFVDVGYFERGYELVSSYGEPVYYGTPTIIIIDAISGNIKNFDDWQYWTNASKRSAESFNEYFFRKALEGTDNSQLNQTQREQLASFKERQGDRIKAGYDWVAPYLKEYKNSGAKKPPQSFIEKWVALAKFRNQVHSDIVAAYEQGRAAPSKPLELPSYPAQDWESL</sequence>
<dbReference type="EMBL" id="JAEMOS010000026">
    <property type="protein sequence ID" value="MBJ7267084.1"/>
    <property type="molecule type" value="Genomic_DNA"/>
</dbReference>
<dbReference type="AlphaFoldDB" id="A0A8I1GDV0"/>
<gene>
    <name evidence="3" type="ORF">JHC10_09055</name>
    <name evidence="4" type="ORF">JHC11_09230</name>
</gene>
<feature type="domain" description="Thioredoxin" evidence="2">
    <location>
        <begin position="7"/>
        <end position="149"/>
    </location>
</feature>
<dbReference type="RefSeq" id="WP_199494553.1">
    <property type="nucleotide sequence ID" value="NZ_JAEMOO010000033.1"/>
</dbReference>
<evidence type="ECO:0000313" key="6">
    <source>
        <dbReference type="Proteomes" id="UP000655994"/>
    </source>
</evidence>
<evidence type="ECO:0000259" key="2">
    <source>
        <dbReference type="PROSITE" id="PS51352"/>
    </source>
</evidence>
<dbReference type="Pfam" id="PF13899">
    <property type="entry name" value="Thioredoxin_7"/>
    <property type="match status" value="1"/>
</dbReference>
<evidence type="ECO:0000313" key="4">
    <source>
        <dbReference type="EMBL" id="MBJ7316168.1"/>
    </source>
</evidence>
<dbReference type="PROSITE" id="PS51352">
    <property type="entry name" value="THIOREDOXIN_2"/>
    <property type="match status" value="1"/>
</dbReference>
<dbReference type="SUPFAM" id="SSF52833">
    <property type="entry name" value="Thioredoxin-like"/>
    <property type="match status" value="1"/>
</dbReference>
<evidence type="ECO:0000313" key="5">
    <source>
        <dbReference type="Proteomes" id="UP000621390"/>
    </source>
</evidence>
<feature type="signal peptide" evidence="1">
    <location>
        <begin position="1"/>
        <end position="17"/>
    </location>
</feature>
<organism evidence="4 5">
    <name type="scientific">Idiomarina abyssalis</name>
    <dbReference type="NCBI Taxonomy" id="86102"/>
    <lineage>
        <taxon>Bacteria</taxon>
        <taxon>Pseudomonadati</taxon>
        <taxon>Pseudomonadota</taxon>
        <taxon>Gammaproteobacteria</taxon>
        <taxon>Alteromonadales</taxon>
        <taxon>Idiomarinaceae</taxon>
        <taxon>Idiomarina</taxon>
    </lineage>
</organism>
<dbReference type="Gene3D" id="3.40.30.10">
    <property type="entry name" value="Glutaredoxin"/>
    <property type="match status" value="1"/>
</dbReference>
<dbReference type="EMBL" id="JAEMOP010000002">
    <property type="protein sequence ID" value="MBJ7316168.1"/>
    <property type="molecule type" value="Genomic_DNA"/>
</dbReference>
<keyword evidence="1" id="KW-0732">Signal</keyword>
<comment type="caution">
    <text evidence="4">The sequence shown here is derived from an EMBL/GenBank/DDBJ whole genome shotgun (WGS) entry which is preliminary data.</text>
</comment>
<protein>
    <submittedName>
        <fullName evidence="4">Thioredoxin family protein</fullName>
    </submittedName>
</protein>
<reference evidence="4 6" key="1">
    <citation type="submission" date="2020-09" db="EMBL/GenBank/DDBJ databases">
        <title>Draft Genomes of Bacterial Isolates from North Pond Shallow Sediments.</title>
        <authorList>
            <person name="Kiel Reese B."/>
            <person name="Mullis M."/>
            <person name="Weisend R.E."/>
        </authorList>
    </citation>
    <scope>NUCLEOTIDE SEQUENCE</scope>
    <source>
        <strain evidence="4">KJE-2</strain>
        <strain evidence="3 6">KJE-3</strain>
    </source>
</reference>
<name>A0A8I1GDV0_9GAMM</name>
<keyword evidence="6" id="KW-1185">Reference proteome</keyword>
<dbReference type="Proteomes" id="UP000655994">
    <property type="component" value="Unassembled WGS sequence"/>
</dbReference>
<evidence type="ECO:0000313" key="3">
    <source>
        <dbReference type="EMBL" id="MBJ7267084.1"/>
    </source>
</evidence>
<accession>A0A8I1GDV0</accession>
<proteinExistence type="predicted"/>
<dbReference type="Proteomes" id="UP000621390">
    <property type="component" value="Unassembled WGS sequence"/>
</dbReference>
<dbReference type="InterPro" id="IPR036249">
    <property type="entry name" value="Thioredoxin-like_sf"/>
</dbReference>